<evidence type="ECO:0000256" key="1">
    <source>
        <dbReference type="ARBA" id="ARBA00004162"/>
    </source>
</evidence>
<dbReference type="EMBL" id="SDLP01000005">
    <property type="protein sequence ID" value="TDL06392.1"/>
    <property type="molecule type" value="Genomic_DNA"/>
</dbReference>
<dbReference type="HAMAP" id="MF_01416">
    <property type="entry name" value="ATP_synth_delta_bact"/>
    <property type="match status" value="1"/>
</dbReference>
<keyword evidence="6 17" id="KW-0138">CF(0)</keyword>
<dbReference type="CDD" id="cd06503">
    <property type="entry name" value="ATP-synt_Fo_b"/>
    <property type="match status" value="1"/>
</dbReference>
<comment type="similarity">
    <text evidence="17">Belongs to the ATPase B chain family.</text>
</comment>
<evidence type="ECO:0000313" key="19">
    <source>
        <dbReference type="EMBL" id="KKF03674.1"/>
    </source>
</evidence>
<keyword evidence="9 17" id="KW-1133">Transmembrane helix</keyword>
<evidence type="ECO:0000256" key="12">
    <source>
        <dbReference type="ARBA" id="ARBA00023268"/>
    </source>
</evidence>
<protein>
    <recommendedName>
        <fullName evidence="17 18">Multifunctional fusion protein</fullName>
    </recommendedName>
    <domain>
        <recommendedName>
            <fullName evidence="17">ATP synthase subunit b</fullName>
        </recommendedName>
        <alternativeName>
            <fullName evidence="17">ATP synthase F(0) sector subunit b</fullName>
        </alternativeName>
        <alternativeName>
            <fullName evidence="17">ATPase subunit I</fullName>
        </alternativeName>
        <alternativeName>
            <fullName evidence="17">F-type ATPase subunit b</fullName>
            <shortName evidence="17">F-ATPase subunit b</shortName>
        </alternativeName>
    </domain>
    <domain>
        <recommendedName>
            <fullName evidence="18">ATP synthase subunit delta</fullName>
        </recommendedName>
        <alternativeName>
            <fullName evidence="18">ATP synthase F(1) sector subunit delta</fullName>
        </alternativeName>
        <alternativeName>
            <fullName evidence="18">F-type ATPase subunit delta</fullName>
            <shortName evidence="18">F-ATPase subunit delta</shortName>
        </alternativeName>
    </domain>
</protein>
<dbReference type="STRING" id="1807.MOBUDSM44075_00594"/>
<comment type="function">
    <text evidence="18">This protein is part of the stalk that links CF(0) to CF(1). It either transmits conformational changes from CF(0) to CF(1) or is implicated in proton conduction.</text>
</comment>
<evidence type="ECO:0000256" key="15">
    <source>
        <dbReference type="ARBA" id="ARBA00025198"/>
    </source>
</evidence>
<comment type="subunit">
    <text evidence="16 17">F-type ATPases have 2 components, F(1) - the catalytic core - and F(0) - the membrane proton channel. F(1) has five subunits: alpha(3), beta(3), gamma(1), delta(1), epsilon(1). F(0) has three main subunits: a(1), b(2) and c(10-14). The alpha and beta chains form an alternating ring which encloses part of the gamma chain. F(1) is attached to F(0) by a central stalk formed by the gamma and epsilon chains, while a peripheral stalk is formed by the delta and b chains.</text>
</comment>
<evidence type="ECO:0000256" key="11">
    <source>
        <dbReference type="ARBA" id="ARBA00023136"/>
    </source>
</evidence>
<evidence type="ECO:0000313" key="24">
    <source>
        <dbReference type="Proteomes" id="UP000294952"/>
    </source>
</evidence>
<dbReference type="PATRIC" id="fig|1807.13.peg.1461"/>
<dbReference type="EMBL" id="LAUZ02000011">
    <property type="protein sequence ID" value="KKF03674.1"/>
    <property type="molecule type" value="Genomic_DNA"/>
</dbReference>
<evidence type="ECO:0000256" key="7">
    <source>
        <dbReference type="ARBA" id="ARBA00022692"/>
    </source>
</evidence>
<dbReference type="InterPro" id="IPR005864">
    <property type="entry name" value="ATP_synth_F0_bsu_bac"/>
</dbReference>
<evidence type="ECO:0000313" key="22">
    <source>
        <dbReference type="Proteomes" id="UP000034150"/>
    </source>
</evidence>
<comment type="caution">
    <text evidence="20">The sequence shown here is derived from an EMBL/GenBank/DDBJ whole genome shotgun (WGS) entry which is preliminary data.</text>
</comment>
<comment type="similarity">
    <text evidence="18">Belongs to the ATPase delta chain family.</text>
</comment>
<feature type="transmembrane region" description="Helical" evidence="17">
    <location>
        <begin position="6"/>
        <end position="23"/>
    </location>
</feature>
<comment type="similarity">
    <text evidence="2">In the C-terminal section; belongs to the ATPase delta chain family.</text>
</comment>
<dbReference type="Proteomes" id="UP000036313">
    <property type="component" value="Unassembled WGS sequence"/>
</dbReference>
<comment type="function">
    <text evidence="17">Component of the F(0) channel, it forms part of the peripheral stalk, linking F(1) to F(0).</text>
</comment>
<dbReference type="SUPFAM" id="SSF81573">
    <property type="entry name" value="F1F0 ATP synthase subunit B, membrane domain"/>
    <property type="match status" value="1"/>
</dbReference>
<sequence length="445" mass="47843">MSTFIGQLVGFVIIVAIIVKWVVPPVRKLMNTQQEAVRAALMESKAAADKLANADAEHAKAVEEAKNRGEKLTEEARADSSRIAEQLREQAGTEAERIKAQGDQQVSLLRQQTIRGLRQQLGLESVDKAEQIIRDHLADADAQSASVDRFLDELDGMAPSPAVLEAGAPLNLRAASREALAEVVKKFESIADGVDADALTTLADELTSVATVLIKEHALNTHLAEPSNDPAAKERLVERLFADKLSQPTVDLLKSAVAQRWSSDGNLVDALEHVARLALVVRAERNEQSEEVEEQLFRVGRVLDAESRLNRLLSDPTVPANERIELLNKVLESGGGVNDTTAALLAQTVRLLRGELADAAVADLAELAVSRRGEATAQVTAATEISDAQRSRLTEVLSRIYGTDVSVQLEVDPDIVGGLLITVGEEVIDGSISSRLAAARTGLPD</sequence>
<dbReference type="RefSeq" id="WP_046361388.1">
    <property type="nucleotide sequence ID" value="NZ_CALTXN010000019.1"/>
</dbReference>
<evidence type="ECO:0000256" key="2">
    <source>
        <dbReference type="ARBA" id="ARBA00010377"/>
    </source>
</evidence>
<dbReference type="PANTHER" id="PTHR11910">
    <property type="entry name" value="ATP SYNTHASE DELTA CHAIN"/>
    <property type="match status" value="1"/>
</dbReference>
<evidence type="ECO:0000256" key="13">
    <source>
        <dbReference type="ARBA" id="ARBA00023310"/>
    </source>
</evidence>
<dbReference type="InterPro" id="IPR028987">
    <property type="entry name" value="ATP_synth_B-like_membr_sf"/>
</dbReference>
<gene>
    <name evidence="20" type="primary">atpFH</name>
    <name evidence="17" type="synonym">atpF</name>
    <name evidence="18" type="synonym">atpH</name>
    <name evidence="21" type="ORF">EUA04_16815</name>
    <name evidence="20" type="ORF">MOBUDSM44075_00594</name>
    <name evidence="19" type="ORF">WN67_01995</name>
</gene>
<evidence type="ECO:0000313" key="20">
    <source>
        <dbReference type="EMBL" id="KMO81366.1"/>
    </source>
</evidence>
<keyword evidence="18" id="KW-0139">CF(1)</keyword>
<comment type="function">
    <text evidence="14">This fusion protein includes a component of the F(0) channel (subunit b) and of the F(1) subunit (subunit delta). Two copies of subunit b and one of delta together form the peripheral 'stator' stalk which links F(1) to F(0).</text>
</comment>
<reference evidence="19 22" key="2">
    <citation type="submission" date="2015-04" db="EMBL/GenBank/DDBJ databases">
        <title>Genome sequence of Mycobacterium obuense UC1.</title>
        <authorList>
            <person name="Greninger A.L."/>
            <person name="Cunningham G."/>
            <person name="Chiu C.Y."/>
            <person name="Miller S."/>
        </authorList>
    </citation>
    <scope>NUCLEOTIDE SEQUENCE [LARGE SCALE GENOMIC DNA]</scope>
    <source>
        <strain evidence="19 22">UC1</strain>
    </source>
</reference>
<evidence type="ECO:0000256" key="16">
    <source>
        <dbReference type="ARBA" id="ARBA00025830"/>
    </source>
</evidence>
<dbReference type="NCBIfam" id="TIGR01145">
    <property type="entry name" value="ATP_synt_delta"/>
    <property type="match status" value="1"/>
</dbReference>
<dbReference type="NCBIfam" id="NF009967">
    <property type="entry name" value="PRK13430.1"/>
    <property type="match status" value="1"/>
</dbReference>
<keyword evidence="5 17" id="KW-1003">Cell membrane</keyword>
<dbReference type="GO" id="GO:0016787">
    <property type="term" value="F:hydrolase activity"/>
    <property type="evidence" value="ECO:0007669"/>
    <property type="project" value="UniProtKB-KW"/>
</dbReference>
<evidence type="ECO:0000256" key="9">
    <source>
        <dbReference type="ARBA" id="ARBA00022989"/>
    </source>
</evidence>
<keyword evidence="10 17" id="KW-0406">Ion transport</keyword>
<evidence type="ECO:0000256" key="4">
    <source>
        <dbReference type="ARBA" id="ARBA00022448"/>
    </source>
</evidence>
<comment type="function">
    <text evidence="15 17">F(1)F(0) ATP synthase produces ATP from ADP in the presence of a proton or sodium gradient. F-type ATPases consist of two structural domains, F(1) containing the extramembraneous catalytic core and F(0) containing the membrane proton channel, linked together by a central stalk and a peripheral stalk. During catalysis, ATP synthesis in the catalytic domain of F(1) is coupled via a rotary mechanism of the central stalk subunits to proton translocation.</text>
</comment>
<name>A0A0J6Z9Q1_9MYCO</name>
<dbReference type="InterPro" id="IPR002146">
    <property type="entry name" value="ATP_synth_b/b'su_bac/chlpt"/>
</dbReference>
<keyword evidence="4 17" id="KW-0813">Transport</keyword>
<dbReference type="NCBIfam" id="TIGR01144">
    <property type="entry name" value="ATP_synt_b"/>
    <property type="match status" value="1"/>
</dbReference>
<dbReference type="InterPro" id="IPR026015">
    <property type="entry name" value="ATP_synth_OSCP/delta_N_sf"/>
</dbReference>
<dbReference type="NCBIfam" id="NF009961">
    <property type="entry name" value="PRK13428.1"/>
    <property type="match status" value="1"/>
</dbReference>
<dbReference type="Gene3D" id="1.10.520.20">
    <property type="entry name" value="N-terminal domain of the delta subunit of the F1F0-ATP synthase"/>
    <property type="match status" value="1"/>
</dbReference>
<dbReference type="SUPFAM" id="SSF47928">
    <property type="entry name" value="N-terminal domain of the delta subunit of the F1F0-ATP synthase"/>
    <property type="match status" value="1"/>
</dbReference>
<evidence type="ECO:0000256" key="10">
    <source>
        <dbReference type="ARBA" id="ARBA00023065"/>
    </source>
</evidence>
<keyword evidence="13 17" id="KW-0066">ATP synthesis</keyword>
<organism evidence="20 23">
    <name type="scientific">Mycolicibacterium obuense</name>
    <dbReference type="NCBI Taxonomy" id="1807"/>
    <lineage>
        <taxon>Bacteria</taxon>
        <taxon>Bacillati</taxon>
        <taxon>Actinomycetota</taxon>
        <taxon>Actinomycetes</taxon>
        <taxon>Mycobacteriales</taxon>
        <taxon>Mycobacteriaceae</taxon>
        <taxon>Mycolicibacterium</taxon>
    </lineage>
</organism>
<evidence type="ECO:0000313" key="21">
    <source>
        <dbReference type="EMBL" id="TDL06392.1"/>
    </source>
</evidence>
<dbReference type="HAMAP" id="MF_01398">
    <property type="entry name" value="ATP_synth_b_bprime"/>
    <property type="match status" value="1"/>
</dbReference>
<dbReference type="Proteomes" id="UP000294952">
    <property type="component" value="Unassembled WGS sequence"/>
</dbReference>
<keyword evidence="11 17" id="KW-0472">Membrane</keyword>
<dbReference type="GO" id="GO:0046933">
    <property type="term" value="F:proton-transporting ATP synthase activity, rotational mechanism"/>
    <property type="evidence" value="ECO:0007669"/>
    <property type="project" value="UniProtKB-UniRule"/>
</dbReference>
<proteinExistence type="inferred from homology"/>
<evidence type="ECO:0000256" key="6">
    <source>
        <dbReference type="ARBA" id="ARBA00022547"/>
    </source>
</evidence>
<dbReference type="AlphaFoldDB" id="A0A0J6Z9Q1"/>
<evidence type="ECO:0000256" key="14">
    <source>
        <dbReference type="ARBA" id="ARBA00024925"/>
    </source>
</evidence>
<dbReference type="OrthoDB" id="5242917at2"/>
<keyword evidence="7 17" id="KW-0812">Transmembrane</keyword>
<dbReference type="EMBL" id="JYNU01000003">
    <property type="protein sequence ID" value="KMO81366.1"/>
    <property type="molecule type" value="Genomic_DNA"/>
</dbReference>
<dbReference type="GO" id="GO:0005886">
    <property type="term" value="C:plasma membrane"/>
    <property type="evidence" value="ECO:0007669"/>
    <property type="project" value="UniProtKB-SubCell"/>
</dbReference>
<evidence type="ECO:0000256" key="8">
    <source>
        <dbReference type="ARBA" id="ARBA00022781"/>
    </source>
</evidence>
<reference evidence="20 23" key="1">
    <citation type="journal article" date="2015" name="Genome Biol. Evol.">
        <title>Characterization of Three Mycobacterium spp. with Potential Use in Bioremediation by Genome Sequencing and Comparative Genomics.</title>
        <authorList>
            <person name="Das S."/>
            <person name="Pettersson B.M."/>
            <person name="Behra P.R."/>
            <person name="Ramesh M."/>
            <person name="Dasgupta S."/>
            <person name="Bhattacharya A."/>
            <person name="Kirsebom L.A."/>
        </authorList>
    </citation>
    <scope>NUCLEOTIDE SEQUENCE [LARGE SCALE GENOMIC DNA]</scope>
    <source>
        <strain evidence="20 23">DSM 44075</strain>
    </source>
</reference>
<reference evidence="21 24" key="3">
    <citation type="submission" date="2019-01" db="EMBL/GenBank/DDBJ databases">
        <title>High-quality-draft genome sequences of five non-tuberculosis mycobacteriaceae isolated from a nosocomial environment.</title>
        <authorList>
            <person name="Tiago I."/>
            <person name="Alarico S."/>
            <person name="Pereira S.G."/>
            <person name="Coelho C."/>
            <person name="Maranha A."/>
            <person name="Empadinhas N."/>
        </authorList>
    </citation>
    <scope>NUCLEOTIDE SEQUENCE [LARGE SCALE GENOMIC DNA]</scope>
    <source>
        <strain evidence="21 24">22DIII</strain>
    </source>
</reference>
<dbReference type="InterPro" id="IPR000711">
    <property type="entry name" value="ATPase_OSCP/dsu"/>
</dbReference>
<keyword evidence="19" id="KW-0378">Hydrolase</keyword>
<comment type="subcellular location">
    <subcellularLocation>
        <location evidence="18">Cell membrane</location>
        <topology evidence="18">Peripheral membrane protein</topology>
    </subcellularLocation>
    <subcellularLocation>
        <location evidence="1 17">Cell membrane</location>
        <topology evidence="1 17">Single-pass membrane protein</topology>
    </subcellularLocation>
</comment>
<accession>A0A0J6Z9Q1</accession>
<keyword evidence="12" id="KW-0511">Multifunctional enzyme</keyword>
<dbReference type="Pfam" id="PF00430">
    <property type="entry name" value="ATP-synt_B"/>
    <property type="match status" value="1"/>
</dbReference>
<dbReference type="GO" id="GO:0045259">
    <property type="term" value="C:proton-transporting ATP synthase complex"/>
    <property type="evidence" value="ECO:0007669"/>
    <property type="project" value="UniProtKB-KW"/>
</dbReference>
<evidence type="ECO:0000256" key="5">
    <source>
        <dbReference type="ARBA" id="ARBA00022475"/>
    </source>
</evidence>
<comment type="similarity">
    <text evidence="3">In the N-terminal section; belongs to the ATPase B chain family.</text>
</comment>
<keyword evidence="8 17" id="KW-0375">Hydrogen ion transport</keyword>
<evidence type="ECO:0000256" key="17">
    <source>
        <dbReference type="HAMAP-Rule" id="MF_01398"/>
    </source>
</evidence>
<dbReference type="Pfam" id="PF00213">
    <property type="entry name" value="OSCP"/>
    <property type="match status" value="1"/>
</dbReference>
<keyword evidence="22" id="KW-1185">Reference proteome</keyword>
<evidence type="ECO:0000256" key="18">
    <source>
        <dbReference type="HAMAP-Rule" id="MF_01416"/>
    </source>
</evidence>
<evidence type="ECO:0000256" key="3">
    <source>
        <dbReference type="ARBA" id="ARBA00010811"/>
    </source>
</evidence>
<evidence type="ECO:0000313" key="23">
    <source>
        <dbReference type="Proteomes" id="UP000036313"/>
    </source>
</evidence>
<dbReference type="Proteomes" id="UP000034150">
    <property type="component" value="Unassembled WGS sequence"/>
</dbReference>